<dbReference type="Proteomes" id="UP000011115">
    <property type="component" value="Unassembled WGS sequence"/>
</dbReference>
<dbReference type="HOGENOM" id="CLU_2241407_0_0_1"/>
<dbReference type="AlphaFoldDB" id="M1CUP4"/>
<organism evidence="1 2">
    <name type="scientific">Solanum tuberosum</name>
    <name type="common">Potato</name>
    <dbReference type="NCBI Taxonomy" id="4113"/>
    <lineage>
        <taxon>Eukaryota</taxon>
        <taxon>Viridiplantae</taxon>
        <taxon>Streptophyta</taxon>
        <taxon>Embryophyta</taxon>
        <taxon>Tracheophyta</taxon>
        <taxon>Spermatophyta</taxon>
        <taxon>Magnoliopsida</taxon>
        <taxon>eudicotyledons</taxon>
        <taxon>Gunneridae</taxon>
        <taxon>Pentapetalae</taxon>
        <taxon>asterids</taxon>
        <taxon>lamiids</taxon>
        <taxon>Solanales</taxon>
        <taxon>Solanaceae</taxon>
        <taxon>Solanoideae</taxon>
        <taxon>Solaneae</taxon>
        <taxon>Solanum</taxon>
    </lineage>
</organism>
<accession>M1CUP4</accession>
<proteinExistence type="predicted"/>
<protein>
    <submittedName>
        <fullName evidence="1">Na+/H+ antiporter protein</fullName>
    </submittedName>
</protein>
<dbReference type="EnsemblPlants" id="PGSC0003DMT400075125">
    <property type="protein sequence ID" value="PGSC0003DMT400075125"/>
    <property type="gene ID" value="PGSC0003DMG402029222"/>
</dbReference>
<dbReference type="PaxDb" id="4113-PGSC0003DMT400075125"/>
<dbReference type="Gramene" id="PGSC0003DMT400075125">
    <property type="protein sequence ID" value="PGSC0003DMT400075125"/>
    <property type="gene ID" value="PGSC0003DMG402029222"/>
</dbReference>
<dbReference type="InParanoid" id="M1CUP4"/>
<sequence length="105" mass="11933">MIGIIFLLASSFQDIINSSAQVWFVLKKLYHICCAFIHAHRIARQLLLDYTGDNGNAAIVVAESEELEARKFLENVKNSMPKVCECFRGNHCSRLYTLHQGFQAD</sequence>
<name>M1CUP4_SOLTU</name>
<reference evidence="1" key="2">
    <citation type="submission" date="2015-06" db="UniProtKB">
        <authorList>
            <consortium name="EnsemblPlants"/>
        </authorList>
    </citation>
    <scope>IDENTIFICATION</scope>
    <source>
        <strain evidence="1">DM1-3 516 R44</strain>
    </source>
</reference>
<evidence type="ECO:0000313" key="1">
    <source>
        <dbReference type="EnsemblPlants" id="PGSC0003DMT400075125"/>
    </source>
</evidence>
<keyword evidence="2" id="KW-1185">Reference proteome</keyword>
<reference evidence="2" key="1">
    <citation type="journal article" date="2011" name="Nature">
        <title>Genome sequence and analysis of the tuber crop potato.</title>
        <authorList>
            <consortium name="The Potato Genome Sequencing Consortium"/>
        </authorList>
    </citation>
    <scope>NUCLEOTIDE SEQUENCE [LARGE SCALE GENOMIC DNA]</scope>
    <source>
        <strain evidence="2">cv. DM1-3 516 R44</strain>
    </source>
</reference>
<evidence type="ECO:0000313" key="2">
    <source>
        <dbReference type="Proteomes" id="UP000011115"/>
    </source>
</evidence>
<dbReference type="STRING" id="4113.M1CUP4"/>